<evidence type="ECO:0000313" key="3">
    <source>
        <dbReference type="Proteomes" id="UP000053096"/>
    </source>
</evidence>
<organism evidence="2 3">
    <name type="scientific">Bordetella pseudohinzii</name>
    <dbReference type="NCBI Taxonomy" id="1331258"/>
    <lineage>
        <taxon>Bacteria</taxon>
        <taxon>Pseudomonadati</taxon>
        <taxon>Pseudomonadota</taxon>
        <taxon>Betaproteobacteria</taxon>
        <taxon>Burkholderiales</taxon>
        <taxon>Alcaligenaceae</taxon>
        <taxon>Bordetella</taxon>
    </lineage>
</organism>
<sequence>MNLNPQDFLVHDISQHPMVVFRNNAARPGYAKQWEVETASLIRHGVPFVIVYDQLRGDEDHEDRKHRALWLKQNKAEMNRVCKGFISIEPDPVRREEVRQMGLMLARAFGMQHEAVESQAEARTLAQRLASERSSGK</sequence>
<dbReference type="Proteomes" id="UP000092950">
    <property type="component" value="Chromosome"/>
</dbReference>
<dbReference type="RefSeq" id="WP_043211565.1">
    <property type="nucleotide sequence ID" value="NZ_CAJGUP010000122.1"/>
</dbReference>
<gene>
    <name evidence="1" type="ORF">BBN53_11980</name>
    <name evidence="2" type="ORF">ERS370011_00163</name>
</gene>
<accession>A0A0M7C279</accession>
<evidence type="ECO:0000313" key="4">
    <source>
        <dbReference type="Proteomes" id="UP000092950"/>
    </source>
</evidence>
<protein>
    <submittedName>
        <fullName evidence="2">Uncharacterized protein</fullName>
    </submittedName>
</protein>
<dbReference type="OrthoDB" id="8941979at2"/>
<dbReference type="Proteomes" id="UP000053096">
    <property type="component" value="Unassembled WGS sequence"/>
</dbReference>
<dbReference type="EMBL" id="CYTV01000001">
    <property type="protein sequence ID" value="CUI33055.1"/>
    <property type="molecule type" value="Genomic_DNA"/>
</dbReference>
<reference evidence="2 3" key="1">
    <citation type="submission" date="2015-09" db="EMBL/GenBank/DDBJ databases">
        <authorList>
            <person name="Jackson K.R."/>
            <person name="Lunt B.L."/>
            <person name="Fisher J.N.B."/>
            <person name="Gardner A.V."/>
            <person name="Bailey M.E."/>
            <person name="Deus L.M."/>
            <person name="Earl A.S."/>
            <person name="Gibby P.D."/>
            <person name="Hartmann K.A."/>
            <person name="Liu J.E."/>
            <person name="Manci A.M."/>
            <person name="Nielsen D.A."/>
            <person name="Solomon M.B."/>
            <person name="Breakwell D.P."/>
            <person name="Burnett S.H."/>
            <person name="Grose J.H."/>
        </authorList>
    </citation>
    <scope>NUCLEOTIDE SEQUENCE [LARGE SCALE GENOMIC DNA]</scope>
    <source>
        <strain evidence="2 3">2789STDY5608636</strain>
    </source>
</reference>
<dbReference type="KEGG" id="bpdz:BBN53_11980"/>
<accession>A0A0J6CDJ5</accession>
<evidence type="ECO:0000313" key="2">
    <source>
        <dbReference type="EMBL" id="CUI33055.1"/>
    </source>
</evidence>
<reference evidence="1 4" key="2">
    <citation type="submission" date="2016-07" db="EMBL/GenBank/DDBJ databases">
        <title>Complete genome sequences of Bordetella pseudohinzii.</title>
        <authorList>
            <person name="Spilker T."/>
            <person name="Darrah R."/>
            <person name="LiPuma J.J."/>
        </authorList>
    </citation>
    <scope>NUCLEOTIDE SEQUENCE [LARGE SCALE GENOMIC DNA]</scope>
    <source>
        <strain evidence="1 4">HI4681</strain>
    </source>
</reference>
<keyword evidence="4" id="KW-1185">Reference proteome</keyword>
<evidence type="ECO:0000313" key="1">
    <source>
        <dbReference type="EMBL" id="ANY16551.1"/>
    </source>
</evidence>
<dbReference type="AlphaFoldDB" id="A0A0J6CDJ5"/>
<proteinExistence type="predicted"/>
<name>A0A0J6CDJ5_9BORD</name>
<dbReference type="EMBL" id="CP016440">
    <property type="protein sequence ID" value="ANY16551.1"/>
    <property type="molecule type" value="Genomic_DNA"/>
</dbReference>